<keyword evidence="1" id="KW-0472">Membrane</keyword>
<feature type="transmembrane region" description="Helical" evidence="1">
    <location>
        <begin position="309"/>
        <end position="334"/>
    </location>
</feature>
<gene>
    <name evidence="2" type="ORF">BCR33DRAFT_724731</name>
</gene>
<comment type="caution">
    <text evidence="2">The sequence shown here is derived from an EMBL/GenBank/DDBJ whole genome shotgun (WGS) entry which is preliminary data.</text>
</comment>
<name>A0A1Y2B3A6_9FUNG</name>
<proteinExistence type="predicted"/>
<dbReference type="EMBL" id="MCGO01000089">
    <property type="protein sequence ID" value="ORY29214.1"/>
    <property type="molecule type" value="Genomic_DNA"/>
</dbReference>
<dbReference type="AlphaFoldDB" id="A0A1Y2B3A6"/>
<keyword evidence="3" id="KW-1185">Reference proteome</keyword>
<protein>
    <submittedName>
        <fullName evidence="2">Uncharacterized protein</fullName>
    </submittedName>
</protein>
<dbReference type="Proteomes" id="UP000193642">
    <property type="component" value="Unassembled WGS sequence"/>
</dbReference>
<organism evidence="2 3">
    <name type="scientific">Rhizoclosmatium globosum</name>
    <dbReference type="NCBI Taxonomy" id="329046"/>
    <lineage>
        <taxon>Eukaryota</taxon>
        <taxon>Fungi</taxon>
        <taxon>Fungi incertae sedis</taxon>
        <taxon>Chytridiomycota</taxon>
        <taxon>Chytridiomycota incertae sedis</taxon>
        <taxon>Chytridiomycetes</taxon>
        <taxon>Chytridiales</taxon>
        <taxon>Chytriomycetaceae</taxon>
        <taxon>Rhizoclosmatium</taxon>
    </lineage>
</organism>
<feature type="transmembrane region" description="Helical" evidence="1">
    <location>
        <begin position="202"/>
        <end position="223"/>
    </location>
</feature>
<evidence type="ECO:0000313" key="2">
    <source>
        <dbReference type="EMBL" id="ORY29214.1"/>
    </source>
</evidence>
<evidence type="ECO:0000256" key="1">
    <source>
        <dbReference type="SAM" id="Phobius"/>
    </source>
</evidence>
<keyword evidence="1" id="KW-0812">Transmembrane</keyword>
<keyword evidence="1" id="KW-1133">Transmembrane helix</keyword>
<sequence>MVLAIEAASPVSNVLDLGHGNTISYEQIKEIAAAIFASKQPKPTSSALETTTTTSSNSNDFVEIDDSGMDQSGPSIPAQGQSLNSILTHLKQSLESNRIVQLEVTFKTSGKHFISIIPSSTNAEGPFYRIVHSFQSNHAETRSVDGDTEAQQRILQWNSDMSHFEVNSYKTGAPIPLRIMQHDKFHKVLKEILFKMPPGKRVFAAGASAASITFAFTLAAVLMENNKLKSVEEKAGVVAGQTARAAAGGIAAAKVAVFVGAKAGAKAVVRNAARSGAAFTGVITAIDLVNGAVHYAIGKSSFVEFRKDAISNVGGAAGGLVGYIAATATAAALLSNPLGWGVIGVAVEEAIWSSELDSLDHLFWYFKLGELDRDANPLDQLCAVGLEQLSTNVEERLTAALPTEDQEAMSDYRKSVMGQYLMLLQLCCPDYFGAMADISEALVQQSEL</sequence>
<evidence type="ECO:0000313" key="3">
    <source>
        <dbReference type="Proteomes" id="UP000193642"/>
    </source>
</evidence>
<reference evidence="2 3" key="1">
    <citation type="submission" date="2016-07" db="EMBL/GenBank/DDBJ databases">
        <title>Pervasive Adenine N6-methylation of Active Genes in Fungi.</title>
        <authorList>
            <consortium name="DOE Joint Genome Institute"/>
            <person name="Mondo S.J."/>
            <person name="Dannebaum R.O."/>
            <person name="Kuo R.C."/>
            <person name="Labutti K."/>
            <person name="Haridas S."/>
            <person name="Kuo A."/>
            <person name="Salamov A."/>
            <person name="Ahrendt S.R."/>
            <person name="Lipzen A."/>
            <person name="Sullivan W."/>
            <person name="Andreopoulos W.B."/>
            <person name="Clum A."/>
            <person name="Lindquist E."/>
            <person name="Daum C."/>
            <person name="Ramamoorthy G.K."/>
            <person name="Gryganskyi A."/>
            <person name="Culley D."/>
            <person name="Magnuson J.K."/>
            <person name="James T.Y."/>
            <person name="O'Malley M.A."/>
            <person name="Stajich J.E."/>
            <person name="Spatafora J.W."/>
            <person name="Visel A."/>
            <person name="Grigoriev I.V."/>
        </authorList>
    </citation>
    <scope>NUCLEOTIDE SEQUENCE [LARGE SCALE GENOMIC DNA]</scope>
    <source>
        <strain evidence="2 3">JEL800</strain>
    </source>
</reference>
<feature type="transmembrane region" description="Helical" evidence="1">
    <location>
        <begin position="277"/>
        <end position="297"/>
    </location>
</feature>
<accession>A0A1Y2B3A6</accession>